<dbReference type="AlphaFoldDB" id="A0A0F8VTU4"/>
<comment type="caution">
    <text evidence="1">The sequence shown here is derived from an EMBL/GenBank/DDBJ whole genome shotgun (WGS) entry which is preliminary data.</text>
</comment>
<name>A0A0F8VTU4_9ZZZZ</name>
<evidence type="ECO:0000313" key="1">
    <source>
        <dbReference type="EMBL" id="KKK47747.1"/>
    </source>
</evidence>
<reference evidence="1" key="1">
    <citation type="journal article" date="2015" name="Nature">
        <title>Complex archaea that bridge the gap between prokaryotes and eukaryotes.</title>
        <authorList>
            <person name="Spang A."/>
            <person name="Saw J.H."/>
            <person name="Jorgensen S.L."/>
            <person name="Zaremba-Niedzwiedzka K."/>
            <person name="Martijn J."/>
            <person name="Lind A.E."/>
            <person name="van Eijk R."/>
            <person name="Schleper C."/>
            <person name="Guy L."/>
            <person name="Ettema T.J."/>
        </authorList>
    </citation>
    <scope>NUCLEOTIDE SEQUENCE</scope>
</reference>
<gene>
    <name evidence="1" type="ORF">LCGC14_3152080</name>
</gene>
<sequence length="79" mass="8834">MTTAREEKVKLFVKEYLISSDMVLAAEKVSKSRDRKNLQVIGRAYLKMPDVQDAIEEANTFTLDRDGIAKALSDILTGS</sequence>
<accession>A0A0F8VTU4</accession>
<organism evidence="1">
    <name type="scientific">marine sediment metagenome</name>
    <dbReference type="NCBI Taxonomy" id="412755"/>
    <lineage>
        <taxon>unclassified sequences</taxon>
        <taxon>metagenomes</taxon>
        <taxon>ecological metagenomes</taxon>
    </lineage>
</organism>
<proteinExistence type="predicted"/>
<feature type="non-terminal residue" evidence="1">
    <location>
        <position position="79"/>
    </location>
</feature>
<protein>
    <submittedName>
        <fullName evidence="1">Uncharacterized protein</fullName>
    </submittedName>
</protein>
<dbReference type="EMBL" id="LAZR01069416">
    <property type="protein sequence ID" value="KKK47747.1"/>
    <property type="molecule type" value="Genomic_DNA"/>
</dbReference>